<dbReference type="Gene3D" id="3.30.360.10">
    <property type="entry name" value="Dihydrodipicolinate Reductase, domain 2"/>
    <property type="match status" value="1"/>
</dbReference>
<dbReference type="CDD" id="cd08255">
    <property type="entry name" value="2-desacetyl-2-hydroxyethyl_bacteriochlorophyllide_like"/>
    <property type="match status" value="1"/>
</dbReference>
<evidence type="ECO:0000313" key="3">
    <source>
        <dbReference type="Proteomes" id="UP000553459"/>
    </source>
</evidence>
<reference evidence="2 3" key="1">
    <citation type="submission" date="2019-11" db="EMBL/GenBank/DDBJ databases">
        <title>Characterization of Elizabethkingia argenteiflava sp. nov., isolated from inner surface of Soybean Pods.</title>
        <authorList>
            <person name="Mo S."/>
        </authorList>
    </citation>
    <scope>NUCLEOTIDE SEQUENCE [LARGE SCALE GENOMIC DNA]</scope>
    <source>
        <strain evidence="2 3">YB22</strain>
    </source>
</reference>
<keyword evidence="3" id="KW-1185">Reference proteome</keyword>
<dbReference type="Gene3D" id="3.90.180.10">
    <property type="entry name" value="Medium-chain alcohol dehydrogenases, catalytic domain"/>
    <property type="match status" value="1"/>
</dbReference>
<dbReference type="InterPro" id="IPR020843">
    <property type="entry name" value="ER"/>
</dbReference>
<dbReference type="Pfam" id="PF01408">
    <property type="entry name" value="GFO_IDH_MocA"/>
    <property type="match status" value="1"/>
</dbReference>
<dbReference type="SUPFAM" id="SSF51735">
    <property type="entry name" value="NAD(P)-binding Rossmann-fold domains"/>
    <property type="match status" value="2"/>
</dbReference>
<sequence length="704" mass="76674">MKQIIQSFKTGETILQEIPAPQVKKGHILIQTSRSLVSLGTERMLVEFGKSNLIQKARQQPDKVKQVLDKIKTEGLIPTLEAVFNKLGEPLPLGYCNVGKVVAVGEGVTDFKIGDRVASNGQHAEFVCIPKNLVAHIPDSVSDEEATFTVIGSIGLQGIRLLNPTIGETVVVVGLGLIGLLTAQLLVANGCRVIGADLDQAKLEMAAEWGIIPFNPAKGDFVKYVEEMTHGVGADGVIITASAKTNDIISQAAQMSRKRGRIILVGVVGLNISRAEFYEKELTFQVSCSYGPGRYDDDYENKGIDYPIAFVRWTEKRNFETILQAIASGQLKVQKMISEVVDLKDYLKVYGEIGSSHSIASILKYNEDLSAKPEHTVKINDVNFAASKGVIGIVGAGNFTKMTMMPALKGSGASYKYIASNGGVSGTALAQKYGVAKSTTDYKEILKDNEVDLVLISTRHHLHAPMVIEALNAGKNVFVEKPLALNLEQLNQIIHAQQTSGKNISVGFNRRFSPHVEKIKQVVGDSPMNIIATMNAGFIPANVWVHDMKIGGGRIIGEACHYIDLITFLTGSKVKSVCMNAMGVNPEENTDNASILLRYENGSTGVINYFSNGSKSYSKERLEVFSQQRTLIMDNFRKTEGFGVKGFSTLRTALDKGHKNQFHTLIKKVKEGGSPLIPLDEIVNTTKASFAAIESLKTNTWVEL</sequence>
<dbReference type="PANTHER" id="PTHR43377:SF1">
    <property type="entry name" value="BILIVERDIN REDUCTASE A"/>
    <property type="match status" value="1"/>
</dbReference>
<dbReference type="GO" id="GO:0016491">
    <property type="term" value="F:oxidoreductase activity"/>
    <property type="evidence" value="ECO:0007669"/>
    <property type="project" value="InterPro"/>
</dbReference>
<dbReference type="AlphaFoldDB" id="A0A845PW23"/>
<dbReference type="InterPro" id="IPR036291">
    <property type="entry name" value="NAD(P)-bd_dom_sf"/>
</dbReference>
<dbReference type="GO" id="GO:0000166">
    <property type="term" value="F:nucleotide binding"/>
    <property type="evidence" value="ECO:0007669"/>
    <property type="project" value="InterPro"/>
</dbReference>
<proteinExistence type="predicted"/>
<name>A0A845PW23_9FLAO</name>
<dbReference type="EMBL" id="JAAABJ010000519">
    <property type="protein sequence ID" value="NAW51363.1"/>
    <property type="molecule type" value="Genomic_DNA"/>
</dbReference>
<dbReference type="Pfam" id="PF08240">
    <property type="entry name" value="ADH_N"/>
    <property type="match status" value="1"/>
</dbReference>
<dbReference type="PANTHER" id="PTHR43377">
    <property type="entry name" value="BILIVERDIN REDUCTASE A"/>
    <property type="match status" value="1"/>
</dbReference>
<dbReference type="SUPFAM" id="SSF55347">
    <property type="entry name" value="Glyceraldehyde-3-phosphate dehydrogenase-like, C-terminal domain"/>
    <property type="match status" value="1"/>
</dbReference>
<evidence type="ECO:0000259" key="1">
    <source>
        <dbReference type="SMART" id="SM00829"/>
    </source>
</evidence>
<comment type="caution">
    <text evidence="2">The sequence shown here is derived from an EMBL/GenBank/DDBJ whole genome shotgun (WGS) entry which is preliminary data.</text>
</comment>
<dbReference type="InterPro" id="IPR055170">
    <property type="entry name" value="GFO_IDH_MocA-like_dom"/>
</dbReference>
<dbReference type="Proteomes" id="UP000553459">
    <property type="component" value="Unassembled WGS sequence"/>
</dbReference>
<dbReference type="RefSeq" id="WP_166519641.1">
    <property type="nucleotide sequence ID" value="NZ_JAAABJ010000519.1"/>
</dbReference>
<dbReference type="InterPro" id="IPR013149">
    <property type="entry name" value="ADH-like_C"/>
</dbReference>
<dbReference type="SUPFAM" id="SSF50129">
    <property type="entry name" value="GroES-like"/>
    <property type="match status" value="1"/>
</dbReference>
<dbReference type="SMART" id="SM00829">
    <property type="entry name" value="PKS_ER"/>
    <property type="match status" value="1"/>
</dbReference>
<organism evidence="2 3">
    <name type="scientific">Elizabethkingia argenteiflava</name>
    <dbReference type="NCBI Taxonomy" id="2681556"/>
    <lineage>
        <taxon>Bacteria</taxon>
        <taxon>Pseudomonadati</taxon>
        <taxon>Bacteroidota</taxon>
        <taxon>Flavobacteriia</taxon>
        <taxon>Flavobacteriales</taxon>
        <taxon>Weeksellaceae</taxon>
        <taxon>Elizabethkingia</taxon>
    </lineage>
</organism>
<dbReference type="Pfam" id="PF00107">
    <property type="entry name" value="ADH_zinc_N"/>
    <property type="match status" value="1"/>
</dbReference>
<dbReference type="InterPro" id="IPR051450">
    <property type="entry name" value="Gfo/Idh/MocA_Oxidoreductases"/>
</dbReference>
<dbReference type="InterPro" id="IPR000683">
    <property type="entry name" value="Gfo/Idh/MocA-like_OxRdtase_N"/>
</dbReference>
<accession>A0A845PW23</accession>
<evidence type="ECO:0000313" key="2">
    <source>
        <dbReference type="EMBL" id="NAW51363.1"/>
    </source>
</evidence>
<feature type="domain" description="Enoyl reductase (ER)" evidence="1">
    <location>
        <begin position="75"/>
        <end position="264"/>
    </location>
</feature>
<gene>
    <name evidence="2" type="ORF">GNY06_08200</name>
</gene>
<protein>
    <submittedName>
        <fullName evidence="2">Gfo/Idh/MocA family oxidoreductase</fullName>
    </submittedName>
</protein>
<dbReference type="Pfam" id="PF22725">
    <property type="entry name" value="GFO_IDH_MocA_C3"/>
    <property type="match status" value="1"/>
</dbReference>
<dbReference type="InterPro" id="IPR013154">
    <property type="entry name" value="ADH-like_N"/>
</dbReference>
<dbReference type="Gene3D" id="3.40.50.720">
    <property type="entry name" value="NAD(P)-binding Rossmann-like Domain"/>
    <property type="match status" value="2"/>
</dbReference>
<dbReference type="InterPro" id="IPR011032">
    <property type="entry name" value="GroES-like_sf"/>
</dbReference>